<dbReference type="AlphaFoldDB" id="A0A1B2DRD4"/>
<dbReference type="RefSeq" id="WP_099521209.1">
    <property type="nucleotide sequence ID" value="NZ_CP016808.1"/>
</dbReference>
<evidence type="ECO:0000313" key="2">
    <source>
        <dbReference type="EMBL" id="ANY70274.1"/>
    </source>
</evidence>
<accession>A0A1B2DRD4</accession>
<gene>
    <name evidence="2" type="ORF">BBD42_30095</name>
</gene>
<evidence type="ECO:0008006" key="3">
    <source>
        <dbReference type="Google" id="ProtNLM"/>
    </source>
</evidence>
<reference evidence="2" key="1">
    <citation type="submission" date="2016-08" db="EMBL/GenBank/DDBJ databases">
        <title>Complete Genome Seqeunce of Paenibacillus sp. BIHB 4019 from tea rhizoplane.</title>
        <authorList>
            <person name="Thakur R."/>
            <person name="Swarnkar M.K."/>
            <person name="Gulati A."/>
        </authorList>
    </citation>
    <scope>NUCLEOTIDE SEQUENCE [LARGE SCALE GENOMIC DNA]</scope>
    <source>
        <strain evidence="2">BIHB4019</strain>
    </source>
</reference>
<feature type="chain" id="PRO_5008535120" description="Copper amine oxidase-like N-terminal domain-containing protein" evidence="1">
    <location>
        <begin position="34"/>
        <end position="283"/>
    </location>
</feature>
<name>A0A1B2DRD4_9BACL</name>
<feature type="signal peptide" evidence="1">
    <location>
        <begin position="1"/>
        <end position="33"/>
    </location>
</feature>
<keyword evidence="1" id="KW-0732">Signal</keyword>
<proteinExistence type="predicted"/>
<evidence type="ECO:0000256" key="1">
    <source>
        <dbReference type="SAM" id="SignalP"/>
    </source>
</evidence>
<dbReference type="EMBL" id="CP016808">
    <property type="protein sequence ID" value="ANY70274.1"/>
    <property type="molecule type" value="Genomic_DNA"/>
</dbReference>
<sequence length="283" mass="31208">MQLFFERLAVRRKILFCTLAFMLLFSFPTGAMAVEAGTTNAPITLPSGFVPLSSIGDQKLSLQPAQVTDVAVAPYIFSPDFNHEMDYTDISYTINEPLSYFSLDAYAVVGNGLTWKGKILEEVNGMSPGSYKLSDWYGMVTASSSYFQLDQGYYVIVPRVGLGPDDYLIDQLAECIIDMSEPVHELYSPEIIVSGQIGMIRGRVISDLLVDILGDYSGISVSAYSWLDHQIYEATFTANGEFTIEVPILYGANGFEINIVDAARNGGGMPKYFVSYDTTEPED</sequence>
<protein>
    <recommendedName>
        <fullName evidence="3">Copper amine oxidase-like N-terminal domain-containing protein</fullName>
    </recommendedName>
</protein>
<organism evidence="2">
    <name type="scientific">Paenibacillus sp. BIHB 4019</name>
    <dbReference type="NCBI Taxonomy" id="1870819"/>
    <lineage>
        <taxon>Bacteria</taxon>
        <taxon>Bacillati</taxon>
        <taxon>Bacillota</taxon>
        <taxon>Bacilli</taxon>
        <taxon>Bacillales</taxon>
        <taxon>Paenibacillaceae</taxon>
        <taxon>Paenibacillus</taxon>
    </lineage>
</organism>